<evidence type="ECO:0000259" key="6">
    <source>
        <dbReference type="PROSITE" id="PS50850"/>
    </source>
</evidence>
<evidence type="ECO:0000256" key="4">
    <source>
        <dbReference type="ARBA" id="ARBA00023136"/>
    </source>
</evidence>
<feature type="domain" description="Major facilitator superfamily (MFS) profile" evidence="6">
    <location>
        <begin position="17"/>
        <end position="426"/>
    </location>
</feature>
<feature type="transmembrane region" description="Helical" evidence="5">
    <location>
        <begin position="340"/>
        <end position="362"/>
    </location>
</feature>
<keyword evidence="3 5" id="KW-1133">Transmembrane helix</keyword>
<comment type="caution">
    <text evidence="7">The sequence shown here is derived from an EMBL/GenBank/DDBJ whole genome shotgun (WGS) entry which is preliminary data.</text>
</comment>
<dbReference type="Pfam" id="PF07690">
    <property type="entry name" value="MFS_1"/>
    <property type="match status" value="2"/>
</dbReference>
<feature type="transmembrane region" description="Helical" evidence="5">
    <location>
        <begin position="374"/>
        <end position="396"/>
    </location>
</feature>
<evidence type="ECO:0000313" key="7">
    <source>
        <dbReference type="EMBL" id="MBB6033639.1"/>
    </source>
</evidence>
<protein>
    <submittedName>
        <fullName evidence="7">MFS family permease</fullName>
    </submittedName>
</protein>
<proteinExistence type="predicted"/>
<feature type="transmembrane region" description="Helical" evidence="5">
    <location>
        <begin position="284"/>
        <end position="307"/>
    </location>
</feature>
<dbReference type="InterPro" id="IPR005829">
    <property type="entry name" value="Sugar_transporter_CS"/>
</dbReference>
<dbReference type="Proteomes" id="UP000548476">
    <property type="component" value="Unassembled WGS sequence"/>
</dbReference>
<feature type="transmembrane region" description="Helical" evidence="5">
    <location>
        <begin position="84"/>
        <end position="103"/>
    </location>
</feature>
<feature type="transmembrane region" description="Helical" evidence="5">
    <location>
        <begin position="109"/>
        <end position="131"/>
    </location>
</feature>
<dbReference type="InterPro" id="IPR011701">
    <property type="entry name" value="MFS"/>
</dbReference>
<name>A0A841FM04_9ACTN</name>
<dbReference type="GO" id="GO:0005886">
    <property type="term" value="C:plasma membrane"/>
    <property type="evidence" value="ECO:0007669"/>
    <property type="project" value="UniProtKB-SubCell"/>
</dbReference>
<dbReference type="InterPro" id="IPR036259">
    <property type="entry name" value="MFS_trans_sf"/>
</dbReference>
<feature type="transmembrane region" description="Helical" evidence="5">
    <location>
        <begin position="143"/>
        <end position="162"/>
    </location>
</feature>
<dbReference type="InterPro" id="IPR020846">
    <property type="entry name" value="MFS_dom"/>
</dbReference>
<feature type="transmembrane region" description="Helical" evidence="5">
    <location>
        <begin position="182"/>
        <end position="200"/>
    </location>
</feature>
<dbReference type="PROSITE" id="PS50850">
    <property type="entry name" value="MFS"/>
    <property type="match status" value="1"/>
</dbReference>
<dbReference type="GO" id="GO:0022857">
    <property type="term" value="F:transmembrane transporter activity"/>
    <property type="evidence" value="ECO:0007669"/>
    <property type="project" value="InterPro"/>
</dbReference>
<evidence type="ECO:0000256" key="3">
    <source>
        <dbReference type="ARBA" id="ARBA00022989"/>
    </source>
</evidence>
<reference evidence="7 8" key="1">
    <citation type="submission" date="2020-08" db="EMBL/GenBank/DDBJ databases">
        <title>Genomic Encyclopedia of Type Strains, Phase IV (KMG-IV): sequencing the most valuable type-strain genomes for metagenomic binning, comparative biology and taxonomic classification.</title>
        <authorList>
            <person name="Goeker M."/>
        </authorList>
    </citation>
    <scope>NUCLEOTIDE SEQUENCE [LARGE SCALE GENOMIC DNA]</scope>
    <source>
        <strain evidence="7 8">YIM 65646</strain>
    </source>
</reference>
<dbReference type="Gene3D" id="1.20.1250.20">
    <property type="entry name" value="MFS general substrate transporter like domains"/>
    <property type="match status" value="2"/>
</dbReference>
<dbReference type="RefSeq" id="WP_239121981.1">
    <property type="nucleotide sequence ID" value="NZ_BONT01000014.1"/>
</dbReference>
<dbReference type="EMBL" id="JACHGT010000003">
    <property type="protein sequence ID" value="MBB6033639.1"/>
    <property type="molecule type" value="Genomic_DNA"/>
</dbReference>
<comment type="subcellular location">
    <subcellularLocation>
        <location evidence="1">Cell membrane</location>
        <topology evidence="1">Multi-pass membrane protein</topology>
    </subcellularLocation>
</comment>
<evidence type="ECO:0000313" key="8">
    <source>
        <dbReference type="Proteomes" id="UP000548476"/>
    </source>
</evidence>
<feature type="transmembrane region" description="Helical" evidence="5">
    <location>
        <begin position="314"/>
        <end position="334"/>
    </location>
</feature>
<sequence>MTATAPGVDVPRLQRRTIRLLATTQILGGVGVAMGVSVGSLLLYHLTGGPGLSGFGQAMSVIGGALVAIPVVRVTNLYGRRPGLALAYATGIVGALVLVAAIVAGSAPLAFVGMFFFGGGTAANLQARYAATDLAEPARRGRQLSMIVWATTVGAVAGPLLMPKADGFIRGVLDAPQYVGPFVVSAIGFLLAGIVLWFLLRPDPLLVARRVADAPEMVKSERGLGAGWRAVRGNGDALLGLTAVALGHLVMVGVMVMTPVHIQDTMEGHAHAGHTGSGWTVEGVVGVIISLHIAGMYAFSPIVGWAADRFGRRAVILSGIVLLIAACATAGTAGDGTPQLAAGLVLLGLGWSCTMVAGSALLTESVDVARRASAQALSDVTMGVAGAVAGALSGVVMDAAGYPILALCAAVTTVPVVVAALRARRR</sequence>
<feature type="transmembrane region" description="Helical" evidence="5">
    <location>
        <begin position="20"/>
        <end position="46"/>
    </location>
</feature>
<keyword evidence="2 5" id="KW-0812">Transmembrane</keyword>
<organism evidence="7 8">
    <name type="scientific">Phytomonospora endophytica</name>
    <dbReference type="NCBI Taxonomy" id="714109"/>
    <lineage>
        <taxon>Bacteria</taxon>
        <taxon>Bacillati</taxon>
        <taxon>Actinomycetota</taxon>
        <taxon>Actinomycetes</taxon>
        <taxon>Micromonosporales</taxon>
        <taxon>Micromonosporaceae</taxon>
        <taxon>Phytomonospora</taxon>
    </lineage>
</organism>
<feature type="transmembrane region" description="Helical" evidence="5">
    <location>
        <begin position="237"/>
        <end position="257"/>
    </location>
</feature>
<feature type="transmembrane region" description="Helical" evidence="5">
    <location>
        <begin position="52"/>
        <end position="72"/>
    </location>
</feature>
<dbReference type="PANTHER" id="PTHR23534:SF1">
    <property type="entry name" value="MAJOR FACILITATOR SUPERFAMILY PROTEIN"/>
    <property type="match status" value="1"/>
</dbReference>
<dbReference type="PANTHER" id="PTHR23534">
    <property type="entry name" value="MFS PERMEASE"/>
    <property type="match status" value="1"/>
</dbReference>
<evidence type="ECO:0000256" key="5">
    <source>
        <dbReference type="SAM" id="Phobius"/>
    </source>
</evidence>
<keyword evidence="4 5" id="KW-0472">Membrane</keyword>
<accession>A0A841FM04</accession>
<keyword evidence="8" id="KW-1185">Reference proteome</keyword>
<gene>
    <name evidence="7" type="ORF">HNR73_001489</name>
</gene>
<dbReference type="SUPFAM" id="SSF103473">
    <property type="entry name" value="MFS general substrate transporter"/>
    <property type="match status" value="1"/>
</dbReference>
<evidence type="ECO:0000256" key="1">
    <source>
        <dbReference type="ARBA" id="ARBA00004651"/>
    </source>
</evidence>
<dbReference type="PROSITE" id="PS00216">
    <property type="entry name" value="SUGAR_TRANSPORT_1"/>
    <property type="match status" value="1"/>
</dbReference>
<dbReference type="AlphaFoldDB" id="A0A841FM04"/>
<feature type="transmembrane region" description="Helical" evidence="5">
    <location>
        <begin position="402"/>
        <end position="421"/>
    </location>
</feature>
<evidence type="ECO:0000256" key="2">
    <source>
        <dbReference type="ARBA" id="ARBA00022692"/>
    </source>
</evidence>